<dbReference type="Proteomes" id="UP000243499">
    <property type="component" value="Chromosome 4"/>
</dbReference>
<reference evidence="2" key="1">
    <citation type="submission" date="2018-04" db="EMBL/GenBank/DDBJ databases">
        <title>WGS assembly of Panicum hallii.</title>
        <authorList>
            <person name="Lovell J."/>
            <person name="Jenkins J."/>
            <person name="Lowry D."/>
            <person name="Mamidi S."/>
            <person name="Sreedasyam A."/>
            <person name="Weng X."/>
            <person name="Barry K."/>
            <person name="Bonette J."/>
            <person name="Campitelli B."/>
            <person name="Daum C."/>
            <person name="Gordon S."/>
            <person name="Gould B."/>
            <person name="Lipzen A."/>
            <person name="Macqueen A."/>
            <person name="Palacio-Mejia J."/>
            <person name="Plott C."/>
            <person name="Shakirov E."/>
            <person name="Shu S."/>
            <person name="Yoshinaga Y."/>
            <person name="Zane M."/>
            <person name="Rokhsar D."/>
            <person name="Grimwood J."/>
            <person name="Schmutz J."/>
            <person name="Juenger T."/>
        </authorList>
    </citation>
    <scope>NUCLEOTIDE SEQUENCE [LARGE SCALE GENOMIC DNA]</scope>
    <source>
        <strain evidence="2">FIL2</strain>
    </source>
</reference>
<proteinExistence type="predicted"/>
<keyword evidence="1" id="KW-0472">Membrane</keyword>
<name>A0A2T8JDV5_9POAL</name>
<gene>
    <name evidence="2" type="ORF">PAHAL_4G252600</name>
</gene>
<keyword evidence="1" id="KW-1133">Transmembrane helix</keyword>
<organism evidence="2">
    <name type="scientific">Panicum hallii</name>
    <dbReference type="NCBI Taxonomy" id="206008"/>
    <lineage>
        <taxon>Eukaryota</taxon>
        <taxon>Viridiplantae</taxon>
        <taxon>Streptophyta</taxon>
        <taxon>Embryophyta</taxon>
        <taxon>Tracheophyta</taxon>
        <taxon>Spermatophyta</taxon>
        <taxon>Magnoliopsida</taxon>
        <taxon>Liliopsida</taxon>
        <taxon>Poales</taxon>
        <taxon>Poaceae</taxon>
        <taxon>PACMAD clade</taxon>
        <taxon>Panicoideae</taxon>
        <taxon>Panicodae</taxon>
        <taxon>Paniceae</taxon>
        <taxon>Panicinae</taxon>
        <taxon>Panicum</taxon>
        <taxon>Panicum sect. Panicum</taxon>
    </lineage>
</organism>
<feature type="transmembrane region" description="Helical" evidence="1">
    <location>
        <begin position="12"/>
        <end position="33"/>
    </location>
</feature>
<keyword evidence="1" id="KW-0812">Transmembrane</keyword>
<dbReference type="Gramene" id="PVH48110">
    <property type="protein sequence ID" value="PVH48110"/>
    <property type="gene ID" value="PAHAL_4G252600"/>
</dbReference>
<protein>
    <submittedName>
        <fullName evidence="2">Uncharacterized protein</fullName>
    </submittedName>
</protein>
<sequence length="106" mass="12822">MEKRKIKRRKLALMLIVSCTTYVTSCMVVLFMMSRVQSKSKRKRITYGPIEERDKSRIDYLNIKIYKDDTASTKMIRFKRKLFFRLCQLLRERTLLHDTVHVCIEE</sequence>
<dbReference type="EMBL" id="CM008049">
    <property type="protein sequence ID" value="PVH48110.1"/>
    <property type="molecule type" value="Genomic_DNA"/>
</dbReference>
<evidence type="ECO:0000313" key="2">
    <source>
        <dbReference type="EMBL" id="PVH48110.1"/>
    </source>
</evidence>
<dbReference type="AlphaFoldDB" id="A0A2T8JDV5"/>
<accession>A0A2T8JDV5</accession>
<evidence type="ECO:0000256" key="1">
    <source>
        <dbReference type="SAM" id="Phobius"/>
    </source>
</evidence>